<keyword evidence="2" id="KW-0695">RNA-directed DNA polymerase</keyword>
<dbReference type="SUPFAM" id="SSF56672">
    <property type="entry name" value="DNA/RNA polymerases"/>
    <property type="match status" value="1"/>
</dbReference>
<name>A0A8H7HJT8_9AGAM</name>
<evidence type="ECO:0000259" key="1">
    <source>
        <dbReference type="Pfam" id="PF07727"/>
    </source>
</evidence>
<protein>
    <submittedName>
        <fullName evidence="2">Reverse transcriptase (RNA-dependent DNA polymerase)</fullName>
    </submittedName>
</protein>
<feature type="non-terminal residue" evidence="2">
    <location>
        <position position="1"/>
    </location>
</feature>
<gene>
    <name evidence="2" type="ORF">RHS03_08258</name>
</gene>
<sequence length="431" mass="48446">MIDVTGAYTHVPIDRDLYVEYPKGHGKKGPTVMKLKKALYGAHQSGRLWEIYQNDKVLVLGYRCCKKDVSIFTRTTKDSIYSIIICYVDDFVICCTQGHIETVKKEILNLFDCKDLGETKLFLGIAITRDQADRTILLNMDAYIKNVVKLADLQNAAPANTPMLNTQPILEPINEPNNYPYITELGCLFWIARCCRPEIAFTVALLARFSSCFGAPHIAVICCVHRYLVATAHIGLTYDGNKPFYEVGYSDADFATQHGRKSITGSIIMMGGAAISWTSKRQSSVSLSTMEAEFIALCNTAKEIISIRQFLDDLGISHDTPVASPIFCDNQAAIEAVHNPTHKTRAKHIDIAYNFIRDEIQQNKITVSFIPTRDNLADALTKPLSYNQHWYLANSFLGIYERHHSNILGDYFPRALYALDQRELVASLPEV</sequence>
<dbReference type="InterPro" id="IPR013103">
    <property type="entry name" value="RVT_2"/>
</dbReference>
<evidence type="ECO:0000313" key="3">
    <source>
        <dbReference type="Proteomes" id="UP000602905"/>
    </source>
</evidence>
<comment type="caution">
    <text evidence="2">The sequence shown here is derived from an EMBL/GenBank/DDBJ whole genome shotgun (WGS) entry which is preliminary data.</text>
</comment>
<dbReference type="CDD" id="cd09272">
    <property type="entry name" value="RNase_HI_RT_Ty1"/>
    <property type="match status" value="1"/>
</dbReference>
<accession>A0A8H7HJT8</accession>
<organism evidence="2 3">
    <name type="scientific">Rhizoctonia solani</name>
    <dbReference type="NCBI Taxonomy" id="456999"/>
    <lineage>
        <taxon>Eukaryota</taxon>
        <taxon>Fungi</taxon>
        <taxon>Dikarya</taxon>
        <taxon>Basidiomycota</taxon>
        <taxon>Agaricomycotina</taxon>
        <taxon>Agaricomycetes</taxon>
        <taxon>Cantharellales</taxon>
        <taxon>Ceratobasidiaceae</taxon>
        <taxon>Rhizoctonia</taxon>
    </lineage>
</organism>
<dbReference type="OrthoDB" id="3344688at2759"/>
<dbReference type="Pfam" id="PF07727">
    <property type="entry name" value="RVT_2"/>
    <property type="match status" value="1"/>
</dbReference>
<dbReference type="GO" id="GO:0003964">
    <property type="term" value="F:RNA-directed DNA polymerase activity"/>
    <property type="evidence" value="ECO:0007669"/>
    <property type="project" value="UniProtKB-KW"/>
</dbReference>
<proteinExistence type="predicted"/>
<dbReference type="AlphaFoldDB" id="A0A8H7HJT8"/>
<evidence type="ECO:0000313" key="2">
    <source>
        <dbReference type="EMBL" id="KAF8693981.1"/>
    </source>
</evidence>
<dbReference type="Proteomes" id="UP000602905">
    <property type="component" value="Unassembled WGS sequence"/>
</dbReference>
<feature type="domain" description="Reverse transcriptase Ty1/copia-type" evidence="1">
    <location>
        <begin position="2"/>
        <end position="164"/>
    </location>
</feature>
<dbReference type="InterPro" id="IPR043502">
    <property type="entry name" value="DNA/RNA_pol_sf"/>
</dbReference>
<keyword evidence="2" id="KW-0808">Transferase</keyword>
<dbReference type="PANTHER" id="PTHR11439:SF440">
    <property type="entry name" value="INTEGRASE CATALYTIC DOMAIN-CONTAINING PROTEIN"/>
    <property type="match status" value="1"/>
</dbReference>
<keyword evidence="2" id="KW-0548">Nucleotidyltransferase</keyword>
<dbReference type="PANTHER" id="PTHR11439">
    <property type="entry name" value="GAG-POL-RELATED RETROTRANSPOSON"/>
    <property type="match status" value="1"/>
</dbReference>
<reference evidence="2" key="1">
    <citation type="submission" date="2020-09" db="EMBL/GenBank/DDBJ databases">
        <title>Comparative genome analyses of four rice-infecting Rhizoctonia solani isolates reveal extensive enrichment of homogalacturonan modification genes.</title>
        <authorList>
            <person name="Lee D.-Y."/>
            <person name="Jeon J."/>
            <person name="Kim K.-T."/>
            <person name="Cheong K."/>
            <person name="Song H."/>
            <person name="Choi G."/>
            <person name="Ko J."/>
            <person name="Opiyo S.O."/>
            <person name="Zuo S."/>
            <person name="Madhav S."/>
            <person name="Lee Y.-H."/>
            <person name="Wang G.-L."/>
        </authorList>
    </citation>
    <scope>NUCLEOTIDE SEQUENCE</scope>
    <source>
        <strain evidence="2">AG1-IA WGL</strain>
    </source>
</reference>
<dbReference type="EMBL" id="JACYCD010000460">
    <property type="protein sequence ID" value="KAF8693981.1"/>
    <property type="molecule type" value="Genomic_DNA"/>
</dbReference>